<evidence type="ECO:0000313" key="2">
    <source>
        <dbReference type="Proteomes" id="UP000297540"/>
    </source>
</evidence>
<keyword evidence="2" id="KW-1185">Reference proteome</keyword>
<reference evidence="1 2" key="1">
    <citation type="journal article" date="2017" name="Int. J. Syst. Evol. Microbiol.">
        <title>Mucilaginibacterpsychrotolerans sp. nov., isolated from peatlands.</title>
        <authorList>
            <person name="Deng Y."/>
            <person name="Shen L."/>
            <person name="Xu B."/>
            <person name="Liu Y."/>
            <person name="Gu Z."/>
            <person name="Liu H."/>
            <person name="Zhou Y."/>
        </authorList>
    </citation>
    <scope>NUCLEOTIDE SEQUENCE [LARGE SCALE GENOMIC DNA]</scope>
    <source>
        <strain evidence="1 2">NH7-4</strain>
    </source>
</reference>
<accession>A0A4Y8SEZ9</accession>
<name>A0A4Y8SEZ9_9SPHI</name>
<gene>
    <name evidence="1" type="ORF">E2R66_12555</name>
</gene>
<proteinExistence type="predicted"/>
<dbReference type="Proteomes" id="UP000297540">
    <property type="component" value="Unassembled WGS sequence"/>
</dbReference>
<dbReference type="InterPro" id="IPR005077">
    <property type="entry name" value="Peptidase_C11"/>
</dbReference>
<dbReference type="EMBL" id="SOZE01000011">
    <property type="protein sequence ID" value="TFF37261.1"/>
    <property type="molecule type" value="Genomic_DNA"/>
</dbReference>
<dbReference type="AlphaFoldDB" id="A0A4Y8SEZ9"/>
<comment type="caution">
    <text evidence="1">The sequence shown here is derived from an EMBL/GenBank/DDBJ whole genome shotgun (WGS) entry which is preliminary data.</text>
</comment>
<dbReference type="RefSeq" id="WP_133231314.1">
    <property type="nucleotide sequence ID" value="NZ_SOZE01000011.1"/>
</dbReference>
<evidence type="ECO:0000313" key="1">
    <source>
        <dbReference type="EMBL" id="TFF37261.1"/>
    </source>
</evidence>
<dbReference type="OrthoDB" id="780569at2"/>
<dbReference type="Pfam" id="PF03415">
    <property type="entry name" value="Peptidase_C11"/>
    <property type="match status" value="1"/>
</dbReference>
<organism evidence="1 2">
    <name type="scientific">Mucilaginibacter psychrotolerans</name>
    <dbReference type="NCBI Taxonomy" id="1524096"/>
    <lineage>
        <taxon>Bacteria</taxon>
        <taxon>Pseudomonadati</taxon>
        <taxon>Bacteroidota</taxon>
        <taxon>Sphingobacteriia</taxon>
        <taxon>Sphingobacteriales</taxon>
        <taxon>Sphingobacteriaceae</taxon>
        <taxon>Mucilaginibacter</taxon>
    </lineage>
</organism>
<protein>
    <submittedName>
        <fullName evidence="1">Uncharacterized protein</fullName>
    </submittedName>
</protein>
<sequence>MKNSPDGQSNRWLIIFLIYADFTTNEKLPMIEKMKFMLNSMLGDIITTPINNQQARIFVIFNSIKYYPDVATSEVADKTAFYTFKNAADGTQNQIEDCEIIDNKEYYTQDGNGGNVLQRTVQLRAILEKTHVQDDEEILLITWDHGSSFGIFREGVRAAAVNNIRTEIYDRLEQYPFLKSFWDTATKKDKTLLENKLCGGSYTSIQVSNKLVKVENNRKNSAVINFHQKYDSKCYYDQQTEKITFITTGNAPAEELTLNQSGTIEQTHEAPSTNALVKSILEAKPGATEILKNTELDTALKEWLRNRNKKVGVLLMCNCWMMNLHTMYTLKNSVQCLVAPQGNIDYPGYNIKDILNYINRPAPGKTGTVGPAELAKICVETFDNNYSKAKAIMFNRDDPKVTERFKIFAVDLSKKTGTESNLDIQIKLLNDLVVLLNKELARPVAIERELKFFLKYIRAVCFEFSGRTTMMIDIVNWVKSINDATSQYTGRESRLTGVFRPPITDFLTSVSDEDKTLVLASTSGKKIYDIDGSSEISSVIALPPTGYSIFFPIIDCSNVVNLKDNILSDDLLKDFPDWKKFLNFINPEISNIFVSN</sequence>